<accession>A0A5C6FC91</accession>
<keyword evidence="1" id="KW-0175">Coiled coil</keyword>
<comment type="caution">
    <text evidence="3">The sequence shown here is derived from an EMBL/GenBank/DDBJ whole genome shotgun (WGS) entry which is preliminary data.</text>
</comment>
<organism evidence="3 4">
    <name type="scientific">Rubripirellula tenax</name>
    <dbReference type="NCBI Taxonomy" id="2528015"/>
    <lineage>
        <taxon>Bacteria</taxon>
        <taxon>Pseudomonadati</taxon>
        <taxon>Planctomycetota</taxon>
        <taxon>Planctomycetia</taxon>
        <taxon>Pirellulales</taxon>
        <taxon>Pirellulaceae</taxon>
        <taxon>Rubripirellula</taxon>
    </lineage>
</organism>
<name>A0A5C6FC91_9BACT</name>
<keyword evidence="2" id="KW-0732">Signal</keyword>
<proteinExistence type="predicted"/>
<evidence type="ECO:0000256" key="1">
    <source>
        <dbReference type="SAM" id="Coils"/>
    </source>
</evidence>
<feature type="chain" id="PRO_5022843251" description="Chromosome partition protein Smc" evidence="2">
    <location>
        <begin position="23"/>
        <end position="207"/>
    </location>
</feature>
<evidence type="ECO:0000313" key="4">
    <source>
        <dbReference type="Proteomes" id="UP000318288"/>
    </source>
</evidence>
<protein>
    <recommendedName>
        <fullName evidence="5">Chromosome partition protein Smc</fullName>
    </recommendedName>
</protein>
<evidence type="ECO:0008006" key="5">
    <source>
        <dbReference type="Google" id="ProtNLM"/>
    </source>
</evidence>
<dbReference type="AlphaFoldDB" id="A0A5C6FC91"/>
<feature type="coiled-coil region" evidence="1">
    <location>
        <begin position="160"/>
        <end position="187"/>
    </location>
</feature>
<sequence length="207" mass="23284" precursor="true">MKARSSVAFLVLAVTMASVAVAIEPVKIIGPLAEKTATTTTKPNKSASAVAPDVESKVLELVDIHLPELGTMLDRLRDVDSRQYERAIRDLAKWARRLDTARKRDTELYKIEVSLLKAESAVNLLSAKLKVRDNPADRKSLRVAMDRLHDARLSRANYDVDVMKQRLQRAETAFDSANDRFQAIQSKTADEREEEYVGLLRKVGRRP</sequence>
<gene>
    <name evidence="3" type="ORF">Poly51_21210</name>
</gene>
<keyword evidence="4" id="KW-1185">Reference proteome</keyword>
<dbReference type="Proteomes" id="UP000318288">
    <property type="component" value="Unassembled WGS sequence"/>
</dbReference>
<evidence type="ECO:0000313" key="3">
    <source>
        <dbReference type="EMBL" id="TWU59333.1"/>
    </source>
</evidence>
<evidence type="ECO:0000256" key="2">
    <source>
        <dbReference type="SAM" id="SignalP"/>
    </source>
</evidence>
<reference evidence="3 4" key="1">
    <citation type="submission" date="2019-02" db="EMBL/GenBank/DDBJ databases">
        <title>Deep-cultivation of Planctomycetes and their phenomic and genomic characterization uncovers novel biology.</title>
        <authorList>
            <person name="Wiegand S."/>
            <person name="Jogler M."/>
            <person name="Boedeker C."/>
            <person name="Pinto D."/>
            <person name="Vollmers J."/>
            <person name="Rivas-Marin E."/>
            <person name="Kohn T."/>
            <person name="Peeters S.H."/>
            <person name="Heuer A."/>
            <person name="Rast P."/>
            <person name="Oberbeckmann S."/>
            <person name="Bunk B."/>
            <person name="Jeske O."/>
            <person name="Meyerdierks A."/>
            <person name="Storesund J.E."/>
            <person name="Kallscheuer N."/>
            <person name="Luecker S."/>
            <person name="Lage O.M."/>
            <person name="Pohl T."/>
            <person name="Merkel B.J."/>
            <person name="Hornburger P."/>
            <person name="Mueller R.-W."/>
            <person name="Bruemmer F."/>
            <person name="Labrenz M."/>
            <person name="Spormann A.M."/>
            <person name="Op Den Camp H."/>
            <person name="Overmann J."/>
            <person name="Amann R."/>
            <person name="Jetten M.S.M."/>
            <person name="Mascher T."/>
            <person name="Medema M.H."/>
            <person name="Devos D.P."/>
            <person name="Kaster A.-K."/>
            <person name="Ovreas L."/>
            <person name="Rohde M."/>
            <person name="Galperin M.Y."/>
            <person name="Jogler C."/>
        </authorList>
    </citation>
    <scope>NUCLEOTIDE SEQUENCE [LARGE SCALE GENOMIC DNA]</scope>
    <source>
        <strain evidence="3 4">Poly51</strain>
    </source>
</reference>
<dbReference type="EMBL" id="SJPW01000002">
    <property type="protein sequence ID" value="TWU59333.1"/>
    <property type="molecule type" value="Genomic_DNA"/>
</dbReference>
<feature type="signal peptide" evidence="2">
    <location>
        <begin position="1"/>
        <end position="22"/>
    </location>
</feature>